<reference evidence="1" key="1">
    <citation type="submission" date="2022-06" db="EMBL/GenBank/DDBJ databases">
        <title>New cyanobacteria of genus Symplocastrum in benthos of Lake Baikal.</title>
        <authorList>
            <person name="Sorokovikova E."/>
            <person name="Tikhonova I."/>
            <person name="Krasnopeev A."/>
            <person name="Evseev P."/>
            <person name="Gladkikh A."/>
            <person name="Belykh O."/>
        </authorList>
    </citation>
    <scope>NUCLEOTIDE SEQUENCE</scope>
    <source>
        <strain evidence="1">BBK-W-15</strain>
    </source>
</reference>
<gene>
    <name evidence="1" type="ORF">NJ959_28535</name>
</gene>
<keyword evidence="2" id="KW-1185">Reference proteome</keyword>
<evidence type="ECO:0000313" key="2">
    <source>
        <dbReference type="Proteomes" id="UP001204953"/>
    </source>
</evidence>
<proteinExistence type="predicted"/>
<organism evidence="1 2">
    <name type="scientific">Limnofasciculus baicalensis BBK-W-15</name>
    <dbReference type="NCBI Taxonomy" id="2699891"/>
    <lineage>
        <taxon>Bacteria</taxon>
        <taxon>Bacillati</taxon>
        <taxon>Cyanobacteriota</taxon>
        <taxon>Cyanophyceae</taxon>
        <taxon>Coleofasciculales</taxon>
        <taxon>Coleofasciculaceae</taxon>
        <taxon>Limnofasciculus</taxon>
        <taxon>Limnofasciculus baicalensis</taxon>
    </lineage>
</organism>
<protein>
    <submittedName>
        <fullName evidence="1">Uncharacterized protein</fullName>
    </submittedName>
</protein>
<sequence length="218" mass="24748">MSKKKSPIKETAAMNSEAYLYPVVEIMGYKDGHLFPWHIPNSNPFSLIRLSGNMTEEEIGLVFAQLVNYNHLPSGGDTKEVLDSIINSSRLILPGGIQVREVSGKVISPSCCCGLEGWREWLRFLQTGTSPWLGHSPTAWVERVDNLVRVYSSEATGGFHIDFEYYKFKAKLRQVRQDLSDFLLIIEIWAAGLEFPEPQKLSRKFDECFSISHDLSDF</sequence>
<accession>A0AAE3GYX5</accession>
<name>A0AAE3GYX5_9CYAN</name>
<evidence type="ECO:0000313" key="1">
    <source>
        <dbReference type="EMBL" id="MCP2732383.1"/>
    </source>
</evidence>
<comment type="caution">
    <text evidence="1">The sequence shown here is derived from an EMBL/GenBank/DDBJ whole genome shotgun (WGS) entry which is preliminary data.</text>
</comment>
<dbReference type="RefSeq" id="WP_254015100.1">
    <property type="nucleotide sequence ID" value="NZ_JAMZMM010000578.1"/>
</dbReference>
<dbReference type="AlphaFoldDB" id="A0AAE3GYX5"/>
<dbReference type="Proteomes" id="UP001204953">
    <property type="component" value="Unassembled WGS sequence"/>
</dbReference>
<dbReference type="EMBL" id="JAMZMM010000578">
    <property type="protein sequence ID" value="MCP2732383.1"/>
    <property type="molecule type" value="Genomic_DNA"/>
</dbReference>